<protein>
    <submittedName>
        <fullName evidence="1">Uncharacterized protein</fullName>
    </submittedName>
</protein>
<dbReference type="Proteomes" id="UP000287352">
    <property type="component" value="Unassembled WGS sequence"/>
</dbReference>
<sequence>MFGKIVGSSVLLEEAEDSPVVQQEAIVHQVMADNWVVAAVERNQVQVAVPIENWKVLEEVAVPIESWKALEEEEVAVPIESWKVPEADQISLPGDLSVH</sequence>
<reference evidence="2" key="1">
    <citation type="submission" date="2018-12" db="EMBL/GenBank/DDBJ databases">
        <title>Tengunoibacter tsumagoiensis gen. nov., sp. nov., Dictyobacter kobayashii sp. nov., D. alpinus sp. nov., and D. joshuensis sp. nov. and description of Dictyobacteraceae fam. nov. within the order Ktedonobacterales isolated from Tengu-no-mugimeshi.</title>
        <authorList>
            <person name="Wang C.M."/>
            <person name="Zheng Y."/>
            <person name="Sakai Y."/>
            <person name="Toyoda A."/>
            <person name="Minakuchi Y."/>
            <person name="Abe K."/>
            <person name="Yokota A."/>
            <person name="Yabe S."/>
        </authorList>
    </citation>
    <scope>NUCLEOTIDE SEQUENCE [LARGE SCALE GENOMIC DNA]</scope>
    <source>
        <strain evidence="2">Uno3</strain>
    </source>
</reference>
<accession>A0A401ZZI4</accession>
<organism evidence="1 2">
    <name type="scientific">Tengunoibacter tsumagoiensis</name>
    <dbReference type="NCBI Taxonomy" id="2014871"/>
    <lineage>
        <taxon>Bacteria</taxon>
        <taxon>Bacillati</taxon>
        <taxon>Chloroflexota</taxon>
        <taxon>Ktedonobacteria</taxon>
        <taxon>Ktedonobacterales</taxon>
        <taxon>Dictyobacteraceae</taxon>
        <taxon>Tengunoibacter</taxon>
    </lineage>
</organism>
<comment type="caution">
    <text evidence="1">The sequence shown here is derived from an EMBL/GenBank/DDBJ whole genome shotgun (WGS) entry which is preliminary data.</text>
</comment>
<dbReference type="EMBL" id="BIFR01000001">
    <property type="protein sequence ID" value="GCE12259.1"/>
    <property type="molecule type" value="Genomic_DNA"/>
</dbReference>
<keyword evidence="2" id="KW-1185">Reference proteome</keyword>
<evidence type="ECO:0000313" key="1">
    <source>
        <dbReference type="EMBL" id="GCE12259.1"/>
    </source>
</evidence>
<gene>
    <name evidence="1" type="ORF">KTT_21180</name>
</gene>
<proteinExistence type="predicted"/>
<evidence type="ECO:0000313" key="2">
    <source>
        <dbReference type="Proteomes" id="UP000287352"/>
    </source>
</evidence>
<name>A0A401ZZI4_9CHLR</name>
<dbReference type="AlphaFoldDB" id="A0A401ZZI4"/>